<organism evidence="1 2">
    <name type="scientific">Rhynchophorus ferrugineus</name>
    <name type="common">Red palm weevil</name>
    <name type="synonym">Curculio ferrugineus</name>
    <dbReference type="NCBI Taxonomy" id="354439"/>
    <lineage>
        <taxon>Eukaryota</taxon>
        <taxon>Metazoa</taxon>
        <taxon>Ecdysozoa</taxon>
        <taxon>Arthropoda</taxon>
        <taxon>Hexapoda</taxon>
        <taxon>Insecta</taxon>
        <taxon>Pterygota</taxon>
        <taxon>Neoptera</taxon>
        <taxon>Endopterygota</taxon>
        <taxon>Coleoptera</taxon>
        <taxon>Polyphaga</taxon>
        <taxon>Cucujiformia</taxon>
        <taxon>Curculionidae</taxon>
        <taxon>Dryophthorinae</taxon>
        <taxon>Rhynchophorus</taxon>
    </lineage>
</organism>
<evidence type="ECO:0000313" key="2">
    <source>
        <dbReference type="Proteomes" id="UP000625711"/>
    </source>
</evidence>
<reference evidence="1" key="1">
    <citation type="submission" date="2020-08" db="EMBL/GenBank/DDBJ databases">
        <title>Genome sequencing and assembly of the red palm weevil Rhynchophorus ferrugineus.</title>
        <authorList>
            <person name="Dias G.B."/>
            <person name="Bergman C.M."/>
            <person name="Manee M."/>
        </authorList>
    </citation>
    <scope>NUCLEOTIDE SEQUENCE</scope>
    <source>
        <strain evidence="1">AA-2017</strain>
        <tissue evidence="1">Whole larva</tissue>
    </source>
</reference>
<dbReference type="EMBL" id="JAACXV010000354">
    <property type="protein sequence ID" value="KAF7279619.1"/>
    <property type="molecule type" value="Genomic_DNA"/>
</dbReference>
<name>A0A834IGU7_RHYFE</name>
<protein>
    <submittedName>
        <fullName evidence="1">Uncharacterized protein</fullName>
    </submittedName>
</protein>
<gene>
    <name evidence="1" type="ORF">GWI33_007013</name>
</gene>
<accession>A0A834IGU7</accession>
<evidence type="ECO:0000313" key="1">
    <source>
        <dbReference type="EMBL" id="KAF7279619.1"/>
    </source>
</evidence>
<proteinExistence type="predicted"/>
<dbReference type="AlphaFoldDB" id="A0A834IGU7"/>
<keyword evidence="2" id="KW-1185">Reference proteome</keyword>
<sequence>MEHNLLFQIFMYLRDKPRTLQFHCILLTPTQQHPFQISHSHTRYRASDQNNDEPDVQTVPRQQKNTFCGYETGRLRGVGRSAVNKGVSLIIVLWKYRFPFGGRAEKHFI</sequence>
<dbReference type="Proteomes" id="UP000625711">
    <property type="component" value="Unassembled WGS sequence"/>
</dbReference>
<comment type="caution">
    <text evidence="1">The sequence shown here is derived from an EMBL/GenBank/DDBJ whole genome shotgun (WGS) entry which is preliminary data.</text>
</comment>